<dbReference type="UniPathway" id="UPA00078">
    <property type="reaction ID" value="UER00162"/>
</dbReference>
<feature type="domain" description="Radical SAM core" evidence="15">
    <location>
        <begin position="32"/>
        <end position="261"/>
    </location>
</feature>
<comment type="subunit">
    <text evidence="13">Homodimer.</text>
</comment>
<proteinExistence type="inferred from homology"/>
<comment type="similarity">
    <text evidence="2 13">Belongs to the radical SAM superfamily. Biotin synthase family.</text>
</comment>
<feature type="binding site" evidence="13 14">
    <location>
        <position position="56"/>
    </location>
    <ligand>
        <name>[4Fe-4S] cluster</name>
        <dbReference type="ChEBI" id="CHEBI:49883"/>
        <note>4Fe-4S-S-AdoMet</note>
    </ligand>
</feature>
<keyword evidence="10 13" id="KW-0408">Iron</keyword>
<evidence type="ECO:0000256" key="1">
    <source>
        <dbReference type="ARBA" id="ARBA00004942"/>
    </source>
</evidence>
<sequence length="309" mass="33853">MLFSEWDSIFRSSWQEFWLRLREADGIREAKFGNRVSLCVIINAKSGLCSEDCAFCSQAATSRAEIARYPLLPRERLAEAARAAHAQGAARFSIVTSGKGIVSAKEKREIVEAVAAIREAVPLKVCASLGLADRPFLEDLRTAGLFRFHHNLETAASFYPRICSTHTYQERLATIEAAREAGLSVCVGGIFGLGESVAQRYEMAQTIKDLGVDAIPLNFLHPLPGTRLADRPLLSPLEALKVIVAFRLMFPDKTIIICGGRQPTLRSLSPLIFAAGANALMTGDYLTTKGRLPEEDRQMIADLGLETGE</sequence>
<dbReference type="InterPro" id="IPR013785">
    <property type="entry name" value="Aldolase_TIM"/>
</dbReference>
<dbReference type="SUPFAM" id="SSF102114">
    <property type="entry name" value="Radical SAM enzymes"/>
    <property type="match status" value="1"/>
</dbReference>
<dbReference type="GO" id="GO:0004076">
    <property type="term" value="F:biotin synthase activity"/>
    <property type="evidence" value="ECO:0007669"/>
    <property type="project" value="UniProtKB-UniRule"/>
</dbReference>
<dbReference type="PROSITE" id="PS51918">
    <property type="entry name" value="RADICAL_SAM"/>
    <property type="match status" value="1"/>
</dbReference>
<dbReference type="GO" id="GO:0051537">
    <property type="term" value="F:2 iron, 2 sulfur cluster binding"/>
    <property type="evidence" value="ECO:0007669"/>
    <property type="project" value="UniProtKB-KW"/>
</dbReference>
<evidence type="ECO:0000256" key="5">
    <source>
        <dbReference type="ARBA" id="ARBA00022679"/>
    </source>
</evidence>
<evidence type="ECO:0000256" key="4">
    <source>
        <dbReference type="ARBA" id="ARBA00022485"/>
    </source>
</evidence>
<evidence type="ECO:0000256" key="11">
    <source>
        <dbReference type="ARBA" id="ARBA00023014"/>
    </source>
</evidence>
<evidence type="ECO:0000259" key="15">
    <source>
        <dbReference type="PROSITE" id="PS51918"/>
    </source>
</evidence>
<accession>A0A7C3WN89</accession>
<name>A0A7C3WN89_9BACT</name>
<dbReference type="InterPro" id="IPR010722">
    <property type="entry name" value="BATS_dom"/>
</dbReference>
<evidence type="ECO:0000313" key="16">
    <source>
        <dbReference type="EMBL" id="HGB15733.1"/>
    </source>
</evidence>
<dbReference type="GO" id="GO:0005506">
    <property type="term" value="F:iron ion binding"/>
    <property type="evidence" value="ECO:0007669"/>
    <property type="project" value="UniProtKB-UniRule"/>
</dbReference>
<keyword evidence="9 13" id="KW-0093">Biotin biosynthesis</keyword>
<comment type="cofactor">
    <cofactor evidence="13 14">
        <name>[4Fe-4S] cluster</name>
        <dbReference type="ChEBI" id="CHEBI:49883"/>
    </cofactor>
    <text evidence="13 14">Binds 1 [4Fe-4S] cluster. The cluster is coordinated with 3 cysteines and an exchangeable S-adenosyl-L-methionine.</text>
</comment>
<dbReference type="Gene3D" id="3.20.20.70">
    <property type="entry name" value="Aldolase class I"/>
    <property type="match status" value="1"/>
</dbReference>
<dbReference type="SMART" id="SM00876">
    <property type="entry name" value="BATS"/>
    <property type="match status" value="1"/>
</dbReference>
<comment type="caution">
    <text evidence="13">Lacks conserved residue(s) required for the propagation of feature annotation.</text>
</comment>
<dbReference type="NCBIfam" id="TIGR00433">
    <property type="entry name" value="bioB"/>
    <property type="match status" value="1"/>
</dbReference>
<comment type="function">
    <text evidence="13">Catalyzes the conversion of dethiobiotin (DTB) to biotin by the insertion of a sulfur atom into dethiobiotin via a radical-based mechanism.</text>
</comment>
<dbReference type="EC" id="2.8.1.6" evidence="3 13"/>
<keyword evidence="6 13" id="KW-0949">S-adenosyl-L-methionine</keyword>
<evidence type="ECO:0000256" key="12">
    <source>
        <dbReference type="ARBA" id="ARBA00051157"/>
    </source>
</evidence>
<dbReference type="SMART" id="SM00729">
    <property type="entry name" value="Elp3"/>
    <property type="match status" value="1"/>
</dbReference>
<dbReference type="Pfam" id="PF04055">
    <property type="entry name" value="Radical_SAM"/>
    <property type="match status" value="1"/>
</dbReference>
<evidence type="ECO:0000256" key="9">
    <source>
        <dbReference type="ARBA" id="ARBA00022756"/>
    </source>
</evidence>
<evidence type="ECO:0000256" key="6">
    <source>
        <dbReference type="ARBA" id="ARBA00022691"/>
    </source>
</evidence>
<keyword evidence="8 13" id="KW-0479">Metal-binding</keyword>
<feature type="binding site" evidence="13 14">
    <location>
        <position position="49"/>
    </location>
    <ligand>
        <name>[4Fe-4S] cluster</name>
        <dbReference type="ChEBI" id="CHEBI:49883"/>
        <note>4Fe-4S-S-AdoMet</note>
    </ligand>
</feature>
<organism evidence="16">
    <name type="scientific">Desulfobacca acetoxidans</name>
    <dbReference type="NCBI Taxonomy" id="60893"/>
    <lineage>
        <taxon>Bacteria</taxon>
        <taxon>Pseudomonadati</taxon>
        <taxon>Thermodesulfobacteriota</taxon>
        <taxon>Desulfobaccia</taxon>
        <taxon>Desulfobaccales</taxon>
        <taxon>Desulfobaccaceae</taxon>
        <taxon>Desulfobacca</taxon>
    </lineage>
</organism>
<dbReference type="CDD" id="cd01335">
    <property type="entry name" value="Radical_SAM"/>
    <property type="match status" value="1"/>
</dbReference>
<evidence type="ECO:0000256" key="8">
    <source>
        <dbReference type="ARBA" id="ARBA00022723"/>
    </source>
</evidence>
<dbReference type="SFLD" id="SFLDS00029">
    <property type="entry name" value="Radical_SAM"/>
    <property type="match status" value="1"/>
</dbReference>
<comment type="caution">
    <text evidence="16">The sequence shown here is derived from an EMBL/GenBank/DDBJ whole genome shotgun (WGS) entry which is preliminary data.</text>
</comment>
<dbReference type="InterPro" id="IPR058240">
    <property type="entry name" value="rSAM_sf"/>
</dbReference>
<feature type="binding site" evidence="13 14">
    <location>
        <position position="126"/>
    </location>
    <ligand>
        <name>[2Fe-2S] cluster</name>
        <dbReference type="ChEBI" id="CHEBI:190135"/>
    </ligand>
</feature>
<dbReference type="InterPro" id="IPR006638">
    <property type="entry name" value="Elp3/MiaA/NifB-like_rSAM"/>
</dbReference>
<keyword evidence="7 13" id="KW-0001">2Fe-2S</keyword>
<gene>
    <name evidence="13 16" type="primary">bioB</name>
    <name evidence="16" type="ORF">ENV62_10925</name>
</gene>
<evidence type="ECO:0000256" key="2">
    <source>
        <dbReference type="ARBA" id="ARBA00010765"/>
    </source>
</evidence>
<dbReference type="PANTHER" id="PTHR22976:SF2">
    <property type="entry name" value="BIOTIN SYNTHASE, MITOCHONDRIAL"/>
    <property type="match status" value="1"/>
</dbReference>
<dbReference type="EMBL" id="DTHB01000060">
    <property type="protein sequence ID" value="HGB15733.1"/>
    <property type="molecule type" value="Genomic_DNA"/>
</dbReference>
<dbReference type="SFLD" id="SFLDG01278">
    <property type="entry name" value="biotin_synthase_like"/>
    <property type="match status" value="1"/>
</dbReference>
<keyword evidence="4 13" id="KW-0004">4Fe-4S</keyword>
<evidence type="ECO:0000256" key="14">
    <source>
        <dbReference type="PIRSR" id="PIRSR001619-1"/>
    </source>
</evidence>
<dbReference type="InterPro" id="IPR002684">
    <property type="entry name" value="Biotin_synth/BioAB"/>
</dbReference>
<comment type="cofactor">
    <cofactor evidence="14">
        <name>[2Fe-2S] cluster</name>
        <dbReference type="ChEBI" id="CHEBI:190135"/>
    </cofactor>
    <text evidence="14">Binds 1 [2Fe-2S] cluster. The cluster is coordinated with 3 cysteines and 1 arginine.</text>
</comment>
<keyword evidence="11 13" id="KW-0411">Iron-sulfur</keyword>
<dbReference type="PIRSF" id="PIRSF001619">
    <property type="entry name" value="Biotin_synth"/>
    <property type="match status" value="1"/>
</dbReference>
<dbReference type="GO" id="GO:0051539">
    <property type="term" value="F:4 iron, 4 sulfur cluster binding"/>
    <property type="evidence" value="ECO:0007669"/>
    <property type="project" value="UniProtKB-KW"/>
</dbReference>
<feature type="binding site" evidence="13 14">
    <location>
        <position position="53"/>
    </location>
    <ligand>
        <name>[4Fe-4S] cluster</name>
        <dbReference type="ChEBI" id="CHEBI:49883"/>
        <note>4Fe-4S-S-AdoMet</note>
    </ligand>
</feature>
<dbReference type="PANTHER" id="PTHR22976">
    <property type="entry name" value="BIOTIN SYNTHASE"/>
    <property type="match status" value="1"/>
</dbReference>
<evidence type="ECO:0000256" key="10">
    <source>
        <dbReference type="ARBA" id="ARBA00023004"/>
    </source>
</evidence>
<comment type="cofactor">
    <cofactor evidence="13">
        <name>[2Fe-2S] cluster</name>
        <dbReference type="ChEBI" id="CHEBI:190135"/>
    </cofactor>
    <text evidence="13">Binds 1 [2Fe-2S] cluster. The cluster is coordinated with 3 cysteines and 1 arginine.</text>
</comment>
<comment type="pathway">
    <text evidence="1 13">Cofactor biosynthesis; biotin biosynthesis; biotin from 7,8-diaminononanoate: step 2/2.</text>
</comment>
<dbReference type="InterPro" id="IPR024177">
    <property type="entry name" value="Biotin_synthase"/>
</dbReference>
<dbReference type="AlphaFoldDB" id="A0A7C3WN89"/>
<reference evidence="16" key="1">
    <citation type="journal article" date="2020" name="mSystems">
        <title>Genome- and Community-Level Interaction Insights into Carbon Utilization and Element Cycling Functions of Hydrothermarchaeota in Hydrothermal Sediment.</title>
        <authorList>
            <person name="Zhou Z."/>
            <person name="Liu Y."/>
            <person name="Xu W."/>
            <person name="Pan J."/>
            <person name="Luo Z.H."/>
            <person name="Li M."/>
        </authorList>
    </citation>
    <scope>NUCLEOTIDE SEQUENCE [LARGE SCALE GENOMIC DNA]</scope>
    <source>
        <strain evidence="16">SpSt-776</strain>
    </source>
</reference>
<comment type="catalytic activity">
    <reaction evidence="12 13">
        <text>(4R,5S)-dethiobiotin + (sulfur carrier)-SH + 2 reduced [2Fe-2S]-[ferredoxin] + 2 S-adenosyl-L-methionine = (sulfur carrier)-H + biotin + 2 5'-deoxyadenosine + 2 L-methionine + 2 oxidized [2Fe-2S]-[ferredoxin]</text>
        <dbReference type="Rhea" id="RHEA:22060"/>
        <dbReference type="Rhea" id="RHEA-COMP:10000"/>
        <dbReference type="Rhea" id="RHEA-COMP:10001"/>
        <dbReference type="Rhea" id="RHEA-COMP:14737"/>
        <dbReference type="Rhea" id="RHEA-COMP:14739"/>
        <dbReference type="ChEBI" id="CHEBI:17319"/>
        <dbReference type="ChEBI" id="CHEBI:29917"/>
        <dbReference type="ChEBI" id="CHEBI:33737"/>
        <dbReference type="ChEBI" id="CHEBI:33738"/>
        <dbReference type="ChEBI" id="CHEBI:57586"/>
        <dbReference type="ChEBI" id="CHEBI:57844"/>
        <dbReference type="ChEBI" id="CHEBI:59789"/>
        <dbReference type="ChEBI" id="CHEBI:64428"/>
        <dbReference type="ChEBI" id="CHEBI:149473"/>
        <dbReference type="EC" id="2.8.1.6"/>
    </reaction>
</comment>
<dbReference type="SFLD" id="SFLDG01060">
    <property type="entry name" value="BATS_domain_containing"/>
    <property type="match status" value="1"/>
</dbReference>
<evidence type="ECO:0000256" key="7">
    <source>
        <dbReference type="ARBA" id="ARBA00022714"/>
    </source>
</evidence>
<protein>
    <recommendedName>
        <fullName evidence="3 13">Biotin synthase</fullName>
        <ecNumber evidence="3 13">2.8.1.6</ecNumber>
    </recommendedName>
</protein>
<evidence type="ECO:0000256" key="13">
    <source>
        <dbReference type="HAMAP-Rule" id="MF_01694"/>
    </source>
</evidence>
<feature type="binding site" evidence="13 14">
    <location>
        <position position="93"/>
    </location>
    <ligand>
        <name>[2Fe-2S] cluster</name>
        <dbReference type="ChEBI" id="CHEBI:190135"/>
    </ligand>
</feature>
<keyword evidence="5 13" id="KW-0808">Transferase</keyword>
<evidence type="ECO:0000256" key="3">
    <source>
        <dbReference type="ARBA" id="ARBA00012236"/>
    </source>
</evidence>
<dbReference type="InterPro" id="IPR007197">
    <property type="entry name" value="rSAM"/>
</dbReference>
<dbReference type="Pfam" id="PF06968">
    <property type="entry name" value="BATS"/>
    <property type="match status" value="1"/>
</dbReference>
<dbReference type="HAMAP" id="MF_01694">
    <property type="entry name" value="BioB"/>
    <property type="match status" value="1"/>
</dbReference>
<dbReference type="GO" id="GO:0009102">
    <property type="term" value="P:biotin biosynthetic process"/>
    <property type="evidence" value="ECO:0007669"/>
    <property type="project" value="UniProtKB-UniRule"/>
</dbReference>
<feature type="binding site" evidence="13 14">
    <location>
        <position position="186"/>
    </location>
    <ligand>
        <name>[2Fe-2S] cluster</name>
        <dbReference type="ChEBI" id="CHEBI:190135"/>
    </ligand>
</feature>